<dbReference type="Proteomes" id="UP001060085">
    <property type="component" value="Linkage Group LG03"/>
</dbReference>
<keyword evidence="2" id="KW-1185">Reference proteome</keyword>
<evidence type="ECO:0000313" key="2">
    <source>
        <dbReference type="Proteomes" id="UP001060085"/>
    </source>
</evidence>
<gene>
    <name evidence="1" type="ORF">M9H77_12386</name>
</gene>
<name>A0ACC0BH89_CATRO</name>
<reference evidence="2" key="1">
    <citation type="journal article" date="2023" name="Nat. Plants">
        <title>Single-cell RNA sequencing provides a high-resolution roadmap for understanding the multicellular compartmentation of specialized metabolism.</title>
        <authorList>
            <person name="Sun S."/>
            <person name="Shen X."/>
            <person name="Li Y."/>
            <person name="Li Y."/>
            <person name="Wang S."/>
            <person name="Li R."/>
            <person name="Zhang H."/>
            <person name="Shen G."/>
            <person name="Guo B."/>
            <person name="Wei J."/>
            <person name="Xu J."/>
            <person name="St-Pierre B."/>
            <person name="Chen S."/>
            <person name="Sun C."/>
        </authorList>
    </citation>
    <scope>NUCLEOTIDE SEQUENCE [LARGE SCALE GENOMIC DNA]</scope>
</reference>
<accession>A0ACC0BH89</accession>
<sequence>MARIIQARDNNVVPYGMLLTRLFRHLKVVLKTEKAMRRRNFVKRLLSEKKEGSEEGSKKVNTEPLLRKINKKVARKRALEEKEKTEAKAKGQTTQGSSAKKENGKVKVVSFDLKGKAKRLFKKRYGYHSLSASENTQTEKGGSEEPQKEVVEDEARKVVDCPLKTKLVLPKEARQSMWF</sequence>
<proteinExistence type="predicted"/>
<comment type="caution">
    <text evidence="1">The sequence shown here is derived from an EMBL/GenBank/DDBJ whole genome shotgun (WGS) entry which is preliminary data.</text>
</comment>
<protein>
    <submittedName>
        <fullName evidence="1">Uncharacterized protein</fullName>
    </submittedName>
</protein>
<evidence type="ECO:0000313" key="1">
    <source>
        <dbReference type="EMBL" id="KAI5672022.1"/>
    </source>
</evidence>
<organism evidence="1 2">
    <name type="scientific">Catharanthus roseus</name>
    <name type="common">Madagascar periwinkle</name>
    <name type="synonym">Vinca rosea</name>
    <dbReference type="NCBI Taxonomy" id="4058"/>
    <lineage>
        <taxon>Eukaryota</taxon>
        <taxon>Viridiplantae</taxon>
        <taxon>Streptophyta</taxon>
        <taxon>Embryophyta</taxon>
        <taxon>Tracheophyta</taxon>
        <taxon>Spermatophyta</taxon>
        <taxon>Magnoliopsida</taxon>
        <taxon>eudicotyledons</taxon>
        <taxon>Gunneridae</taxon>
        <taxon>Pentapetalae</taxon>
        <taxon>asterids</taxon>
        <taxon>lamiids</taxon>
        <taxon>Gentianales</taxon>
        <taxon>Apocynaceae</taxon>
        <taxon>Rauvolfioideae</taxon>
        <taxon>Vinceae</taxon>
        <taxon>Catharanthinae</taxon>
        <taxon>Catharanthus</taxon>
    </lineage>
</organism>
<dbReference type="EMBL" id="CM044703">
    <property type="protein sequence ID" value="KAI5672022.1"/>
    <property type="molecule type" value="Genomic_DNA"/>
</dbReference>